<proteinExistence type="predicted"/>
<gene>
    <name evidence="2" type="ORF">MCOR_21095</name>
</gene>
<dbReference type="Proteomes" id="UP000507470">
    <property type="component" value="Unassembled WGS sequence"/>
</dbReference>
<protein>
    <submittedName>
        <fullName evidence="2">Uncharacterized protein</fullName>
    </submittedName>
</protein>
<feature type="compositionally biased region" description="Polar residues" evidence="1">
    <location>
        <begin position="46"/>
        <end position="61"/>
    </location>
</feature>
<keyword evidence="3" id="KW-1185">Reference proteome</keyword>
<organism evidence="2 3">
    <name type="scientific">Mytilus coruscus</name>
    <name type="common">Sea mussel</name>
    <dbReference type="NCBI Taxonomy" id="42192"/>
    <lineage>
        <taxon>Eukaryota</taxon>
        <taxon>Metazoa</taxon>
        <taxon>Spiralia</taxon>
        <taxon>Lophotrochozoa</taxon>
        <taxon>Mollusca</taxon>
        <taxon>Bivalvia</taxon>
        <taxon>Autobranchia</taxon>
        <taxon>Pteriomorphia</taxon>
        <taxon>Mytilida</taxon>
        <taxon>Mytiloidea</taxon>
        <taxon>Mytilidae</taxon>
        <taxon>Mytilinae</taxon>
        <taxon>Mytilus</taxon>
    </lineage>
</organism>
<accession>A0A6J8BS57</accession>
<feature type="compositionally biased region" description="Low complexity" evidence="1">
    <location>
        <begin position="139"/>
        <end position="152"/>
    </location>
</feature>
<feature type="region of interest" description="Disordered" evidence="1">
    <location>
        <begin position="46"/>
        <end position="67"/>
    </location>
</feature>
<dbReference type="OrthoDB" id="6161963at2759"/>
<reference evidence="2 3" key="1">
    <citation type="submission" date="2020-06" db="EMBL/GenBank/DDBJ databases">
        <authorList>
            <person name="Li R."/>
            <person name="Bekaert M."/>
        </authorList>
    </citation>
    <scope>NUCLEOTIDE SEQUENCE [LARGE SCALE GENOMIC DNA]</scope>
    <source>
        <strain evidence="3">wild</strain>
    </source>
</reference>
<sequence>MYPGKGPYFLEKIDESTSQPFDYLLPDLKPTTPKSNRLLANVLQQQSSKSNEVIPTPNNIKTDPHSAVPYSYVDDPSEQTYENIPSCDDCGVVLDIMHDLQRHIKHWCPENESLKRKRDNEELDNENPSKKSASEWVEYDSGSGDSSEVGDVNIDDNEGYKTLLHAAIDTAKDTWDKEYDKYVKEGMDKEDVIQRSNQKITPLVQRQFFKRYTDLSKLIVPLDESNVHSDIVRQIQDVVEDDTDYESKIDVS</sequence>
<evidence type="ECO:0000313" key="3">
    <source>
        <dbReference type="Proteomes" id="UP000507470"/>
    </source>
</evidence>
<dbReference type="AlphaFoldDB" id="A0A6J8BS57"/>
<feature type="region of interest" description="Disordered" evidence="1">
    <location>
        <begin position="115"/>
        <end position="152"/>
    </location>
</feature>
<name>A0A6J8BS57_MYTCO</name>
<evidence type="ECO:0000313" key="2">
    <source>
        <dbReference type="EMBL" id="CAC5385559.1"/>
    </source>
</evidence>
<evidence type="ECO:0000256" key="1">
    <source>
        <dbReference type="SAM" id="MobiDB-lite"/>
    </source>
</evidence>
<dbReference type="EMBL" id="CACVKT020003742">
    <property type="protein sequence ID" value="CAC5385559.1"/>
    <property type="molecule type" value="Genomic_DNA"/>
</dbReference>